<dbReference type="PANTHER" id="PTHR39431">
    <property type="entry name" value="FRPA/C-RELATED PROTEIN"/>
    <property type="match status" value="1"/>
</dbReference>
<evidence type="ECO:0000256" key="1">
    <source>
        <dbReference type="SAM" id="MobiDB-lite"/>
    </source>
</evidence>
<gene>
    <name evidence="2" type="ORF">ABHF33_14425</name>
</gene>
<feature type="region of interest" description="Disordered" evidence="1">
    <location>
        <begin position="84"/>
        <end position="104"/>
    </location>
</feature>
<name>A0AAU7F8P7_9NEIS</name>
<dbReference type="KEGG" id="cmav:ABHF33_14425"/>
<protein>
    <recommendedName>
        <fullName evidence="3">VCBS repeat-containing protein</fullName>
    </recommendedName>
</protein>
<dbReference type="AlphaFoldDB" id="A0AAU7F8P7"/>
<dbReference type="RefSeq" id="WP_348944599.1">
    <property type="nucleotide sequence ID" value="NZ_CP157355.1"/>
</dbReference>
<organism evidence="2">
    <name type="scientific">Chitinibacter mangrovi</name>
    <dbReference type="NCBI Taxonomy" id="3153927"/>
    <lineage>
        <taxon>Bacteria</taxon>
        <taxon>Pseudomonadati</taxon>
        <taxon>Pseudomonadota</taxon>
        <taxon>Betaproteobacteria</taxon>
        <taxon>Neisseriales</taxon>
        <taxon>Chitinibacteraceae</taxon>
        <taxon>Chitinibacter</taxon>
    </lineage>
</organism>
<dbReference type="PANTHER" id="PTHR39431:SF1">
    <property type="entry name" value="FRPA_C-RELATED PROTEIN"/>
    <property type="match status" value="1"/>
</dbReference>
<feature type="compositionally biased region" description="Polar residues" evidence="1">
    <location>
        <begin position="1"/>
        <end position="14"/>
    </location>
</feature>
<sequence>MRISESDLTLSAQRNFRREQTESLSVRYEAPRPIPPAADESVEISSAARMLDEQQEAIENDPRIKLIKSLIEAMLGREIKLGYQRTDQSEQSSQSNTQASTQPVQLEDGWQIEYHASEYESEQTRFATSGTIKTADGREISFEAELSLSRSFSQNVDLSIATGSAARPKKDPLVLNYDAPVVTLSDKTFSFDIDSDGKSEQIHQLNRGSAYLALDHNRDGKINHGKELFGAQSGNGFADLAQYDQDTNGWIDEADPVYADLKLWLKDASGQDQLKTLLEMKIGAIYLGYARGDFDLNNSQNQNYGQIRSSGVYLHENGRVGSVQQLDLSV</sequence>
<evidence type="ECO:0008006" key="3">
    <source>
        <dbReference type="Google" id="ProtNLM"/>
    </source>
</evidence>
<proteinExistence type="predicted"/>
<feature type="region of interest" description="Disordered" evidence="1">
    <location>
        <begin position="1"/>
        <end position="37"/>
    </location>
</feature>
<dbReference type="EMBL" id="CP157355">
    <property type="protein sequence ID" value="XBM00234.1"/>
    <property type="molecule type" value="Genomic_DNA"/>
</dbReference>
<feature type="compositionally biased region" description="Low complexity" evidence="1">
    <location>
        <begin position="89"/>
        <end position="102"/>
    </location>
</feature>
<reference evidence="2" key="1">
    <citation type="submission" date="2024-05" db="EMBL/GenBank/DDBJ databases">
        <authorList>
            <person name="Yang L."/>
            <person name="Pan L."/>
        </authorList>
    </citation>
    <scope>NUCLEOTIDE SEQUENCE</scope>
    <source>
        <strain evidence="2">FCG-7</strain>
    </source>
</reference>
<evidence type="ECO:0000313" key="2">
    <source>
        <dbReference type="EMBL" id="XBM00234.1"/>
    </source>
</evidence>
<accession>A0AAU7F8P7</accession>